<dbReference type="GeneID" id="19181057"/>
<evidence type="ECO:0000313" key="5">
    <source>
        <dbReference type="Proteomes" id="UP000019473"/>
    </source>
</evidence>
<protein>
    <recommendedName>
        <fullName evidence="3">NADH:ubiquinone oxidoreductase intermediate-associated protein 30 domain-containing protein</fullName>
    </recommendedName>
</protein>
<dbReference type="eggNOG" id="ENOG502S3C5">
    <property type="taxonomic scope" value="Eukaryota"/>
</dbReference>
<dbReference type="GO" id="GO:0010257">
    <property type="term" value="P:NADH dehydrogenase complex assembly"/>
    <property type="evidence" value="ECO:0007669"/>
    <property type="project" value="TreeGrafter"/>
</dbReference>
<dbReference type="PANTHER" id="PTHR13194">
    <property type="entry name" value="COMPLEX I INTERMEDIATE-ASSOCIATED PROTEIN 30"/>
    <property type="match status" value="1"/>
</dbReference>
<dbReference type="PANTHER" id="PTHR13194:SF19">
    <property type="entry name" value="NAD(P)-BINDING ROSSMANN-FOLD SUPERFAMILY PROTEIN"/>
    <property type="match status" value="1"/>
</dbReference>
<dbReference type="AlphaFoldDB" id="W9WKR2"/>
<gene>
    <name evidence="4" type="ORF">A1O7_06480</name>
</gene>
<evidence type="ECO:0000313" key="4">
    <source>
        <dbReference type="EMBL" id="EXJ59049.1"/>
    </source>
</evidence>
<organism evidence="4 5">
    <name type="scientific">Cladophialophora yegresii CBS 114405</name>
    <dbReference type="NCBI Taxonomy" id="1182544"/>
    <lineage>
        <taxon>Eukaryota</taxon>
        <taxon>Fungi</taxon>
        <taxon>Dikarya</taxon>
        <taxon>Ascomycota</taxon>
        <taxon>Pezizomycotina</taxon>
        <taxon>Eurotiomycetes</taxon>
        <taxon>Chaetothyriomycetidae</taxon>
        <taxon>Chaetothyriales</taxon>
        <taxon>Herpotrichiellaceae</taxon>
        <taxon>Cladophialophora</taxon>
    </lineage>
</organism>
<accession>W9WKR2</accession>
<feature type="domain" description="NADH:ubiquinone oxidoreductase intermediate-associated protein 30" evidence="3">
    <location>
        <begin position="30"/>
        <end position="205"/>
    </location>
</feature>
<dbReference type="GO" id="GO:0051082">
    <property type="term" value="F:unfolded protein binding"/>
    <property type="evidence" value="ECO:0007669"/>
    <property type="project" value="TreeGrafter"/>
</dbReference>
<dbReference type="InterPro" id="IPR008979">
    <property type="entry name" value="Galactose-bd-like_sf"/>
</dbReference>
<evidence type="ECO:0000259" key="3">
    <source>
        <dbReference type="Pfam" id="PF08547"/>
    </source>
</evidence>
<reference evidence="4 5" key="1">
    <citation type="submission" date="2013-03" db="EMBL/GenBank/DDBJ databases">
        <title>The Genome Sequence of Cladophialophora yegresii CBS 114405.</title>
        <authorList>
            <consortium name="The Broad Institute Genomics Platform"/>
            <person name="Cuomo C."/>
            <person name="de Hoog S."/>
            <person name="Gorbushina A."/>
            <person name="Walker B."/>
            <person name="Young S.K."/>
            <person name="Zeng Q."/>
            <person name="Gargeya S."/>
            <person name="Fitzgerald M."/>
            <person name="Haas B."/>
            <person name="Abouelleil A."/>
            <person name="Allen A.W."/>
            <person name="Alvarado L."/>
            <person name="Arachchi H.M."/>
            <person name="Berlin A.M."/>
            <person name="Chapman S.B."/>
            <person name="Gainer-Dewar J."/>
            <person name="Goldberg J."/>
            <person name="Griggs A."/>
            <person name="Gujja S."/>
            <person name="Hansen M."/>
            <person name="Howarth C."/>
            <person name="Imamovic A."/>
            <person name="Ireland A."/>
            <person name="Larimer J."/>
            <person name="McCowan C."/>
            <person name="Murphy C."/>
            <person name="Pearson M."/>
            <person name="Poon T.W."/>
            <person name="Priest M."/>
            <person name="Roberts A."/>
            <person name="Saif S."/>
            <person name="Shea T."/>
            <person name="Sisk P."/>
            <person name="Sykes S."/>
            <person name="Wortman J."/>
            <person name="Nusbaum C."/>
            <person name="Birren B."/>
        </authorList>
    </citation>
    <scope>NUCLEOTIDE SEQUENCE [LARGE SCALE GENOMIC DNA]</scope>
    <source>
        <strain evidence="4 5">CBS 114405</strain>
    </source>
</reference>
<comment type="caution">
    <text evidence="4">The sequence shown here is derived from an EMBL/GenBank/DDBJ whole genome shotgun (WGS) entry which is preliminary data.</text>
</comment>
<name>W9WKR2_9EURO</name>
<dbReference type="SUPFAM" id="SSF49785">
    <property type="entry name" value="Galactose-binding domain-like"/>
    <property type="match status" value="1"/>
</dbReference>
<evidence type="ECO:0000256" key="2">
    <source>
        <dbReference type="SAM" id="MobiDB-lite"/>
    </source>
</evidence>
<sequence length="260" mass="28172">MAWASSKSQSQPMNQLEQRQVLYGLTTGWHCNQWTSSDDRVRGGQSQSYLESSGAGVCFRGTLDIEALGGAGFASQRDAGPDQHWDLSPFSGVEVSIDPSQSDGKLYTLILKDEILPRDPDTGRERSTISWEFNFTVSRCRPEAPSRSSPSDTSGFFVPWDRFKPTFRGKGCDDPRSLDLSDVKGVSIMIRSFFGSQQGDFRLRILTIVATSSPELPELAPAVAGNPHEHGGDATGPRPSPDETRGGEPTYVGGGLGGKI</sequence>
<proteinExistence type="inferred from homology"/>
<evidence type="ECO:0000256" key="1">
    <source>
        <dbReference type="ARBA" id="ARBA00007884"/>
    </source>
</evidence>
<dbReference type="OrthoDB" id="426386at2759"/>
<dbReference type="Pfam" id="PF08547">
    <property type="entry name" value="CIA30"/>
    <property type="match status" value="1"/>
</dbReference>
<dbReference type="InterPro" id="IPR013857">
    <property type="entry name" value="NADH-UbQ_OxRdtase-assoc_prot30"/>
</dbReference>
<dbReference type="EMBL" id="AMGW01000004">
    <property type="protein sequence ID" value="EXJ59049.1"/>
    <property type="molecule type" value="Genomic_DNA"/>
</dbReference>
<keyword evidence="5" id="KW-1185">Reference proteome</keyword>
<dbReference type="InterPro" id="IPR039131">
    <property type="entry name" value="NDUFAF1"/>
</dbReference>
<feature type="region of interest" description="Disordered" evidence="2">
    <location>
        <begin position="218"/>
        <end position="260"/>
    </location>
</feature>
<dbReference type="STRING" id="1182544.W9WKR2"/>
<dbReference type="HOGENOM" id="CLU_059028_3_1_1"/>
<dbReference type="RefSeq" id="XP_007758672.1">
    <property type="nucleotide sequence ID" value="XM_007760482.1"/>
</dbReference>
<comment type="similarity">
    <text evidence="1">Belongs to the CIA30 family.</text>
</comment>
<dbReference type="VEuPathDB" id="FungiDB:A1O7_06480"/>
<dbReference type="Proteomes" id="UP000019473">
    <property type="component" value="Unassembled WGS sequence"/>
</dbReference>